<evidence type="ECO:0000313" key="9">
    <source>
        <dbReference type="Proteomes" id="UP000184386"/>
    </source>
</evidence>
<comment type="subcellular location">
    <subcellularLocation>
        <location evidence="6">Cytoplasm</location>
    </subcellularLocation>
</comment>
<dbReference type="SUPFAM" id="SSF100879">
    <property type="entry name" value="Lesion bypass DNA polymerase (Y-family), little finger domain"/>
    <property type="match status" value="1"/>
</dbReference>
<gene>
    <name evidence="6" type="primary">dinB</name>
    <name evidence="8" type="ORF">SAMN02745136_03749</name>
</gene>
<evidence type="ECO:0000256" key="6">
    <source>
        <dbReference type="HAMAP-Rule" id="MF_01113"/>
    </source>
</evidence>
<dbReference type="GO" id="GO:0003887">
    <property type="term" value="F:DNA-directed DNA polymerase activity"/>
    <property type="evidence" value="ECO:0007669"/>
    <property type="project" value="UniProtKB-UniRule"/>
</dbReference>
<keyword evidence="6" id="KW-0238">DNA-binding</keyword>
<accession>A0A1M6WN97</accession>
<dbReference type="InterPro" id="IPR022880">
    <property type="entry name" value="DNApol_IV"/>
</dbReference>
<dbReference type="GO" id="GO:0006261">
    <property type="term" value="P:DNA-templated DNA replication"/>
    <property type="evidence" value="ECO:0007669"/>
    <property type="project" value="UniProtKB-UniRule"/>
</dbReference>
<keyword evidence="6" id="KW-0479">Metal-binding</keyword>
<keyword evidence="3 6" id="KW-0548">Nucleotidyltransferase</keyword>
<evidence type="ECO:0000256" key="4">
    <source>
        <dbReference type="ARBA" id="ARBA00022763"/>
    </source>
</evidence>
<dbReference type="PANTHER" id="PTHR11076">
    <property type="entry name" value="DNA REPAIR POLYMERASE UMUC / TRANSFERASE FAMILY MEMBER"/>
    <property type="match status" value="1"/>
</dbReference>
<dbReference type="GO" id="GO:0006281">
    <property type="term" value="P:DNA repair"/>
    <property type="evidence" value="ECO:0007669"/>
    <property type="project" value="UniProtKB-UniRule"/>
</dbReference>
<dbReference type="Pfam" id="PF11799">
    <property type="entry name" value="IMS_C"/>
    <property type="match status" value="1"/>
</dbReference>
<dbReference type="GO" id="GO:0000287">
    <property type="term" value="F:magnesium ion binding"/>
    <property type="evidence" value="ECO:0007669"/>
    <property type="project" value="UniProtKB-UniRule"/>
</dbReference>
<keyword evidence="6" id="KW-0460">Magnesium</keyword>
<dbReference type="Proteomes" id="UP000184386">
    <property type="component" value="Unassembled WGS sequence"/>
</dbReference>
<dbReference type="EMBL" id="FRAC01000020">
    <property type="protein sequence ID" value="SHK95232.1"/>
    <property type="molecule type" value="Genomic_DNA"/>
</dbReference>
<dbReference type="PROSITE" id="PS50173">
    <property type="entry name" value="UMUC"/>
    <property type="match status" value="1"/>
</dbReference>
<organism evidence="8 9">
    <name type="scientific">Anaerocolumna jejuensis DSM 15929</name>
    <dbReference type="NCBI Taxonomy" id="1121322"/>
    <lineage>
        <taxon>Bacteria</taxon>
        <taxon>Bacillati</taxon>
        <taxon>Bacillota</taxon>
        <taxon>Clostridia</taxon>
        <taxon>Lachnospirales</taxon>
        <taxon>Lachnospiraceae</taxon>
        <taxon>Anaerocolumna</taxon>
    </lineage>
</organism>
<dbReference type="Pfam" id="PF00817">
    <property type="entry name" value="IMS"/>
    <property type="match status" value="1"/>
</dbReference>
<feature type="active site" evidence="6">
    <location>
        <position position="113"/>
    </location>
</feature>
<comment type="cofactor">
    <cofactor evidence="6">
        <name>Mg(2+)</name>
        <dbReference type="ChEBI" id="CHEBI:18420"/>
    </cofactor>
    <text evidence="6">Binds 2 magnesium ions per subunit.</text>
</comment>
<keyword evidence="5 6" id="KW-0239">DNA-directed DNA polymerase</keyword>
<dbReference type="InterPro" id="IPR043128">
    <property type="entry name" value="Rev_trsase/Diguanyl_cyclase"/>
</dbReference>
<dbReference type="Gene3D" id="1.10.150.20">
    <property type="entry name" value="5' to 3' exonuclease, C-terminal subdomain"/>
    <property type="match status" value="1"/>
</dbReference>
<keyword evidence="4 6" id="KW-0227">DNA damage</keyword>
<dbReference type="GO" id="GO:0009432">
    <property type="term" value="P:SOS response"/>
    <property type="evidence" value="ECO:0007669"/>
    <property type="project" value="TreeGrafter"/>
</dbReference>
<dbReference type="InterPro" id="IPR036775">
    <property type="entry name" value="DNA_pol_Y-fam_lit_finger_sf"/>
</dbReference>
<keyword evidence="6" id="KW-0808">Transferase</keyword>
<dbReference type="PANTHER" id="PTHR11076:SF35">
    <property type="entry name" value="DNA REPAIR PROTEIN HOMOLOG YOBH"/>
    <property type="match status" value="1"/>
</dbReference>
<evidence type="ECO:0000256" key="3">
    <source>
        <dbReference type="ARBA" id="ARBA00022695"/>
    </source>
</evidence>
<dbReference type="InterPro" id="IPR017961">
    <property type="entry name" value="DNA_pol_Y-fam_little_finger"/>
</dbReference>
<proteinExistence type="inferred from homology"/>
<keyword evidence="6" id="KW-0963">Cytoplasm</keyword>
<dbReference type="Gene3D" id="3.40.1170.60">
    <property type="match status" value="1"/>
</dbReference>
<dbReference type="RefSeq" id="WP_073278369.1">
    <property type="nucleotide sequence ID" value="NZ_FRAC01000020.1"/>
</dbReference>
<protein>
    <recommendedName>
        <fullName evidence="6">DNA polymerase IV</fullName>
        <shortName evidence="6">Pol IV</shortName>
        <ecNumber evidence="6">2.7.7.7</ecNumber>
    </recommendedName>
</protein>
<dbReference type="GO" id="GO:0003684">
    <property type="term" value="F:damaged DNA binding"/>
    <property type="evidence" value="ECO:0007669"/>
    <property type="project" value="InterPro"/>
</dbReference>
<dbReference type="OrthoDB" id="9808813at2"/>
<comment type="similarity">
    <text evidence="1 6">Belongs to the DNA polymerase type-Y family.</text>
</comment>
<comment type="subunit">
    <text evidence="6">Monomer.</text>
</comment>
<keyword evidence="2 6" id="KW-0515">Mutator protein</keyword>
<evidence type="ECO:0000256" key="5">
    <source>
        <dbReference type="ARBA" id="ARBA00022932"/>
    </source>
</evidence>
<keyword evidence="6" id="KW-0235">DNA replication</keyword>
<comment type="catalytic activity">
    <reaction evidence="6">
        <text>DNA(n) + a 2'-deoxyribonucleoside 5'-triphosphate = DNA(n+1) + diphosphate</text>
        <dbReference type="Rhea" id="RHEA:22508"/>
        <dbReference type="Rhea" id="RHEA-COMP:17339"/>
        <dbReference type="Rhea" id="RHEA-COMP:17340"/>
        <dbReference type="ChEBI" id="CHEBI:33019"/>
        <dbReference type="ChEBI" id="CHEBI:61560"/>
        <dbReference type="ChEBI" id="CHEBI:173112"/>
        <dbReference type="EC" id="2.7.7.7"/>
    </reaction>
</comment>
<dbReference type="EC" id="2.7.7.7" evidence="6"/>
<dbReference type="InterPro" id="IPR024728">
    <property type="entry name" value="PolY_HhH_motif"/>
</dbReference>
<comment type="function">
    <text evidence="6">Poorly processive, error-prone DNA polymerase involved in untargeted mutagenesis. Copies undamaged DNA at stalled replication forks, which arise in vivo from mismatched or misaligned primer ends. These misaligned primers can be extended by PolIV. Exhibits no 3'-5' exonuclease (proofreading) activity. May be involved in translesional synthesis, in conjunction with the beta clamp from PolIII.</text>
</comment>
<name>A0A1M6WN97_9FIRM</name>
<dbReference type="InterPro" id="IPR043502">
    <property type="entry name" value="DNA/RNA_pol_sf"/>
</dbReference>
<dbReference type="InterPro" id="IPR050116">
    <property type="entry name" value="DNA_polymerase-Y"/>
</dbReference>
<dbReference type="SUPFAM" id="SSF56672">
    <property type="entry name" value="DNA/RNA polymerases"/>
    <property type="match status" value="1"/>
</dbReference>
<evidence type="ECO:0000259" key="7">
    <source>
        <dbReference type="PROSITE" id="PS50173"/>
    </source>
</evidence>
<feature type="binding site" evidence="6">
    <location>
        <position position="112"/>
    </location>
    <ligand>
        <name>Mg(2+)</name>
        <dbReference type="ChEBI" id="CHEBI:18420"/>
    </ligand>
</feature>
<dbReference type="HAMAP" id="MF_01113">
    <property type="entry name" value="DNApol_IV"/>
    <property type="match status" value="1"/>
</dbReference>
<dbReference type="Gene3D" id="3.30.1490.100">
    <property type="entry name" value="DNA polymerase, Y-family, little finger domain"/>
    <property type="match status" value="1"/>
</dbReference>
<keyword evidence="6" id="KW-0234">DNA repair</keyword>
<feature type="site" description="Substrate discrimination" evidence="6">
    <location>
        <position position="14"/>
    </location>
</feature>
<reference evidence="8 9" key="1">
    <citation type="submission" date="2016-11" db="EMBL/GenBank/DDBJ databases">
        <authorList>
            <person name="Jaros S."/>
            <person name="Januszkiewicz K."/>
            <person name="Wedrychowicz H."/>
        </authorList>
    </citation>
    <scope>NUCLEOTIDE SEQUENCE [LARGE SCALE GENOMIC DNA]</scope>
    <source>
        <strain evidence="8 9">DSM 15929</strain>
    </source>
</reference>
<feature type="domain" description="UmuC" evidence="7">
    <location>
        <begin position="5"/>
        <end position="194"/>
    </location>
</feature>
<dbReference type="STRING" id="1121322.SAMN02745136_03749"/>
<evidence type="ECO:0000313" key="8">
    <source>
        <dbReference type="EMBL" id="SHK95232.1"/>
    </source>
</evidence>
<dbReference type="AlphaFoldDB" id="A0A1M6WN97"/>
<evidence type="ECO:0000256" key="2">
    <source>
        <dbReference type="ARBA" id="ARBA00022457"/>
    </source>
</evidence>
<dbReference type="Pfam" id="PF11798">
    <property type="entry name" value="IMS_HHH"/>
    <property type="match status" value="1"/>
</dbReference>
<dbReference type="GO" id="GO:0005829">
    <property type="term" value="C:cytosol"/>
    <property type="evidence" value="ECO:0007669"/>
    <property type="project" value="TreeGrafter"/>
</dbReference>
<dbReference type="GO" id="GO:0042276">
    <property type="term" value="P:error-prone translesion synthesis"/>
    <property type="evidence" value="ECO:0007669"/>
    <property type="project" value="TreeGrafter"/>
</dbReference>
<dbReference type="CDD" id="cd03586">
    <property type="entry name" value="PolY_Pol_IV_kappa"/>
    <property type="match status" value="1"/>
</dbReference>
<keyword evidence="9" id="KW-1185">Reference proteome</keyword>
<dbReference type="Gene3D" id="3.30.70.270">
    <property type="match status" value="1"/>
</dbReference>
<dbReference type="InterPro" id="IPR001126">
    <property type="entry name" value="UmuC"/>
</dbReference>
<sequence>MEKTIFHIDVNSAFLSWEAVYRIKHLGGTVDLRDQISAVGGDEAMRHGIILAKSIPAKKFGIHTGESILEAKQKCPELILVPPNYGLYERSSAAFMKILREYTPDVEQYSIDEAFMDMTGTKCLWGEPVTVANMIKDRIHRELGFTVNIGVSSNKLLAKMAGDFKKPDLVHTLYPHEIKDKMWPLPVSELFFVGRATAKKLFSLGIHTIGELANTDPDILRAHMKKHGEVVWGFANGYDFSSVASEAPPQKGYGNSTTIPYDVTDKKDAYIVLLALAETVTARLRKANVKAEVISIGIKDYVFNYMSHQMVLMSATNITKEIHKIACKLFNEAWNGVPIRHLGIHTSRLTDYDFTRQINMFDTEDYEKLEYADLMVDAIRGKYGIDSIKRAVFLGGPIDHMSGGISREKRTVDYSKLKIENS</sequence>
<evidence type="ECO:0000256" key="1">
    <source>
        <dbReference type="ARBA" id="ARBA00010945"/>
    </source>
</evidence>
<feature type="binding site" evidence="6">
    <location>
        <position position="9"/>
    </location>
    <ligand>
        <name>Mg(2+)</name>
        <dbReference type="ChEBI" id="CHEBI:18420"/>
    </ligand>
</feature>